<keyword evidence="1" id="KW-0812">Transmembrane</keyword>
<keyword evidence="1" id="KW-0472">Membrane</keyword>
<evidence type="ECO:0000313" key="2">
    <source>
        <dbReference type="EMBL" id="VEA70007.1"/>
    </source>
</evidence>
<sequence length="177" mass="19506">MDGGGIFLGTIFSAEKKAILFFLVFLHFLLLSGLWMAISLCISLRGDITGIVRLEKKGRAYDPVAINFKLVNSSERPVILSHIEWGDGKSVLGRIIPDCLPIRIDSRESRCLHIPLSGKGGLVSWLAGEIDFFGLDIDGLTYWVVLSTGHKYPVRTGSNISAALSRVMSRIVFLWNG</sequence>
<protein>
    <submittedName>
        <fullName evidence="2">Uncharacterized protein</fullName>
    </submittedName>
</protein>
<organism evidence="2 3">
    <name type="scientific">Serratia rubidaea</name>
    <name type="common">Serratia marinorubra</name>
    <dbReference type="NCBI Taxonomy" id="61652"/>
    <lineage>
        <taxon>Bacteria</taxon>
        <taxon>Pseudomonadati</taxon>
        <taxon>Pseudomonadota</taxon>
        <taxon>Gammaproteobacteria</taxon>
        <taxon>Enterobacterales</taxon>
        <taxon>Yersiniaceae</taxon>
        <taxon>Serratia</taxon>
    </lineage>
</organism>
<proteinExistence type="predicted"/>
<keyword evidence="1" id="KW-1133">Transmembrane helix</keyword>
<evidence type="ECO:0000313" key="3">
    <source>
        <dbReference type="Proteomes" id="UP000271603"/>
    </source>
</evidence>
<dbReference type="AlphaFoldDB" id="A0A3S5DF19"/>
<feature type="transmembrane region" description="Helical" evidence="1">
    <location>
        <begin position="20"/>
        <end position="44"/>
    </location>
</feature>
<gene>
    <name evidence="2" type="ORF">NCTC9419_01499</name>
</gene>
<evidence type="ECO:0000256" key="1">
    <source>
        <dbReference type="SAM" id="Phobius"/>
    </source>
</evidence>
<dbReference type="Proteomes" id="UP000271603">
    <property type="component" value="Chromosome"/>
</dbReference>
<dbReference type="EMBL" id="LR134155">
    <property type="protein sequence ID" value="VEA70007.1"/>
    <property type="molecule type" value="Genomic_DNA"/>
</dbReference>
<name>A0A3S5DF19_SERRU</name>
<accession>A0A3S5DF19</accession>
<reference evidence="2 3" key="1">
    <citation type="submission" date="2018-12" db="EMBL/GenBank/DDBJ databases">
        <authorList>
            <consortium name="Pathogen Informatics"/>
        </authorList>
    </citation>
    <scope>NUCLEOTIDE SEQUENCE [LARGE SCALE GENOMIC DNA]</scope>
    <source>
        <strain evidence="2 3">NCTC9419</strain>
    </source>
</reference>